<organism evidence="2 3">
    <name type="scientific">Dendryphion nanum</name>
    <dbReference type="NCBI Taxonomy" id="256645"/>
    <lineage>
        <taxon>Eukaryota</taxon>
        <taxon>Fungi</taxon>
        <taxon>Dikarya</taxon>
        <taxon>Ascomycota</taxon>
        <taxon>Pezizomycotina</taxon>
        <taxon>Dothideomycetes</taxon>
        <taxon>Pleosporomycetidae</taxon>
        <taxon>Pleosporales</taxon>
        <taxon>Torulaceae</taxon>
        <taxon>Dendryphion</taxon>
    </lineage>
</organism>
<proteinExistence type="predicted"/>
<name>A0A9P9D1X5_9PLEO</name>
<evidence type="ECO:0000256" key="1">
    <source>
        <dbReference type="SAM" id="MobiDB-lite"/>
    </source>
</evidence>
<evidence type="ECO:0000313" key="3">
    <source>
        <dbReference type="Proteomes" id="UP000700596"/>
    </source>
</evidence>
<protein>
    <submittedName>
        <fullName evidence="2">Uncharacterized protein</fullName>
    </submittedName>
</protein>
<gene>
    <name evidence="2" type="ORF">B0J11DRAFT_447755</name>
</gene>
<dbReference type="OrthoDB" id="5398854at2759"/>
<feature type="region of interest" description="Disordered" evidence="1">
    <location>
        <begin position="1"/>
        <end position="53"/>
    </location>
</feature>
<accession>A0A9P9D1X5</accession>
<dbReference type="EMBL" id="JAGMWT010000025">
    <property type="protein sequence ID" value="KAH7111129.1"/>
    <property type="molecule type" value="Genomic_DNA"/>
</dbReference>
<reference evidence="2" key="1">
    <citation type="journal article" date="2021" name="Nat. Commun.">
        <title>Genetic determinants of endophytism in the Arabidopsis root mycobiome.</title>
        <authorList>
            <person name="Mesny F."/>
            <person name="Miyauchi S."/>
            <person name="Thiergart T."/>
            <person name="Pickel B."/>
            <person name="Atanasova L."/>
            <person name="Karlsson M."/>
            <person name="Huettel B."/>
            <person name="Barry K.W."/>
            <person name="Haridas S."/>
            <person name="Chen C."/>
            <person name="Bauer D."/>
            <person name="Andreopoulos W."/>
            <person name="Pangilinan J."/>
            <person name="LaButti K."/>
            <person name="Riley R."/>
            <person name="Lipzen A."/>
            <person name="Clum A."/>
            <person name="Drula E."/>
            <person name="Henrissat B."/>
            <person name="Kohler A."/>
            <person name="Grigoriev I.V."/>
            <person name="Martin F.M."/>
            <person name="Hacquard S."/>
        </authorList>
    </citation>
    <scope>NUCLEOTIDE SEQUENCE</scope>
    <source>
        <strain evidence="2">MPI-CAGE-CH-0243</strain>
    </source>
</reference>
<dbReference type="Proteomes" id="UP000700596">
    <property type="component" value="Unassembled WGS sequence"/>
</dbReference>
<keyword evidence="3" id="KW-1185">Reference proteome</keyword>
<dbReference type="AlphaFoldDB" id="A0A9P9D1X5"/>
<sequence length="242" mass="27943">MKGAYYGNNVKVPHNSQRPPLYNSNPAFSRTPQQGYYPRPTSSTASKGDKDWQPTKEVLEKARKAGIPEGFNLKNWDLDDEPILLMGSAFGANSLGKWIHKWTLFCYKEKISLGETARELSLLLDCLNEKSKRADKFKKLKIFKTKEDEEMIDDFLEGSVNLWKRFLTLLKTCEEAMWEEAKKESNGDKPTSMSTNSGKVFIDTIFGWHYQLKTTNELMAAIRLWSFRFDANCNDILRKYNV</sequence>
<feature type="compositionally biased region" description="Polar residues" evidence="1">
    <location>
        <begin position="14"/>
        <end position="46"/>
    </location>
</feature>
<evidence type="ECO:0000313" key="2">
    <source>
        <dbReference type="EMBL" id="KAH7111129.1"/>
    </source>
</evidence>
<comment type="caution">
    <text evidence="2">The sequence shown here is derived from an EMBL/GenBank/DDBJ whole genome shotgun (WGS) entry which is preliminary data.</text>
</comment>